<reference evidence="1" key="1">
    <citation type="journal article" date="2023" name="Plant J.">
        <title>Genome sequences and population genomics provide insights into the demographic history, inbreeding, and mutation load of two 'living fossil' tree species of Dipteronia.</title>
        <authorList>
            <person name="Feng Y."/>
            <person name="Comes H.P."/>
            <person name="Chen J."/>
            <person name="Zhu S."/>
            <person name="Lu R."/>
            <person name="Zhang X."/>
            <person name="Li P."/>
            <person name="Qiu J."/>
            <person name="Olsen K.M."/>
            <person name="Qiu Y."/>
        </authorList>
    </citation>
    <scope>NUCLEOTIDE SEQUENCE</scope>
    <source>
        <strain evidence="1">NBL</strain>
    </source>
</reference>
<sequence>MPAYCNLMKRCINVGCLCPICNGRPETTMHALWCFSSLEKNQTCCSFMGRIKAQEDMHFIDFMLACKNHLLAEDFELLCLVIWRIWRNGQVHNSKTVFDEDVVPWAASFLTDYWRANSQPTASQGVTRMNNVSWKPPEGKLFKH</sequence>
<accession>A0AAE0EJ51</accession>
<comment type="caution">
    <text evidence="1">The sequence shown here is derived from an EMBL/GenBank/DDBJ whole genome shotgun (WGS) entry which is preliminary data.</text>
</comment>
<evidence type="ECO:0000313" key="1">
    <source>
        <dbReference type="EMBL" id="KAK3230423.1"/>
    </source>
</evidence>
<keyword evidence="2" id="KW-1185">Reference proteome</keyword>
<evidence type="ECO:0000313" key="2">
    <source>
        <dbReference type="Proteomes" id="UP001281410"/>
    </source>
</evidence>
<proteinExistence type="predicted"/>
<organism evidence="1 2">
    <name type="scientific">Dipteronia sinensis</name>
    <dbReference type="NCBI Taxonomy" id="43782"/>
    <lineage>
        <taxon>Eukaryota</taxon>
        <taxon>Viridiplantae</taxon>
        <taxon>Streptophyta</taxon>
        <taxon>Embryophyta</taxon>
        <taxon>Tracheophyta</taxon>
        <taxon>Spermatophyta</taxon>
        <taxon>Magnoliopsida</taxon>
        <taxon>eudicotyledons</taxon>
        <taxon>Gunneridae</taxon>
        <taxon>Pentapetalae</taxon>
        <taxon>rosids</taxon>
        <taxon>malvids</taxon>
        <taxon>Sapindales</taxon>
        <taxon>Sapindaceae</taxon>
        <taxon>Hippocastanoideae</taxon>
        <taxon>Acereae</taxon>
        <taxon>Dipteronia</taxon>
    </lineage>
</organism>
<dbReference type="Proteomes" id="UP001281410">
    <property type="component" value="Unassembled WGS sequence"/>
</dbReference>
<evidence type="ECO:0008006" key="3">
    <source>
        <dbReference type="Google" id="ProtNLM"/>
    </source>
</evidence>
<dbReference type="AlphaFoldDB" id="A0AAE0EJ51"/>
<name>A0AAE0EJ51_9ROSI</name>
<protein>
    <recommendedName>
        <fullName evidence="3">Reverse transcriptase zinc-binding domain-containing protein</fullName>
    </recommendedName>
</protein>
<dbReference type="EMBL" id="JANJYJ010000001">
    <property type="protein sequence ID" value="KAK3230423.1"/>
    <property type="molecule type" value="Genomic_DNA"/>
</dbReference>
<gene>
    <name evidence="1" type="ORF">Dsin_002304</name>
</gene>